<dbReference type="Gene3D" id="3.30.1150.10">
    <property type="match status" value="2"/>
</dbReference>
<keyword evidence="1" id="KW-0802">TPR repeat</keyword>
<dbReference type="InterPro" id="IPR011990">
    <property type="entry name" value="TPR-like_helical_dom_sf"/>
</dbReference>
<dbReference type="InterPro" id="IPR037682">
    <property type="entry name" value="TonB_C"/>
</dbReference>
<name>A0A6M1T0I3_9BACT</name>
<dbReference type="PROSITE" id="PS50005">
    <property type="entry name" value="TPR"/>
    <property type="match status" value="1"/>
</dbReference>
<dbReference type="PROSITE" id="PS51257">
    <property type="entry name" value="PROKAR_LIPOPROTEIN"/>
    <property type="match status" value="1"/>
</dbReference>
<gene>
    <name evidence="3" type="ORF">G3570_10195</name>
</gene>
<keyword evidence="4" id="KW-1185">Reference proteome</keyword>
<evidence type="ECO:0000256" key="1">
    <source>
        <dbReference type="PROSITE-ProRule" id="PRU00339"/>
    </source>
</evidence>
<feature type="domain" description="TonB C-terminal" evidence="2">
    <location>
        <begin position="919"/>
        <end position="1011"/>
    </location>
</feature>
<dbReference type="Gene3D" id="1.25.40.10">
    <property type="entry name" value="Tetratricopeptide repeat domain"/>
    <property type="match status" value="4"/>
</dbReference>
<dbReference type="EMBL" id="JAALLT010000003">
    <property type="protein sequence ID" value="NGP77004.1"/>
    <property type="molecule type" value="Genomic_DNA"/>
</dbReference>
<feature type="repeat" description="TPR" evidence="1">
    <location>
        <begin position="98"/>
        <end position="131"/>
    </location>
</feature>
<dbReference type="PROSITE" id="PS52015">
    <property type="entry name" value="TONB_CTD"/>
    <property type="match status" value="1"/>
</dbReference>
<dbReference type="SUPFAM" id="SSF74653">
    <property type="entry name" value="TolA/TonB C-terminal domain"/>
    <property type="match status" value="1"/>
</dbReference>
<comment type="caution">
    <text evidence="3">The sequence shown here is derived from an EMBL/GenBank/DDBJ whole genome shotgun (WGS) entry which is preliminary data.</text>
</comment>
<dbReference type="Proteomes" id="UP000473278">
    <property type="component" value="Unassembled WGS sequence"/>
</dbReference>
<dbReference type="AlphaFoldDB" id="A0A6M1T0I3"/>
<accession>A0A6M1T0I3</accession>
<dbReference type="InterPro" id="IPR019734">
    <property type="entry name" value="TPR_rpt"/>
</dbReference>
<sequence length="1011" mass="116081">MKFSKYISLLLLTLILVSCSGIKSSWKNFRAHYNSYYNAEKSYSAGLRTVEDQPVEVNPEMPQRVHLSPPGVSEQNFDNTIEKGAEILRKFPESKWTDDALYLLGKSYYYKEDFYLAIEKFEELAELTTNRRYRQEALVWKARSQLDLEEYLEGISFITGALNVGYLTGSYLAELKVLLSEHYAMLGNWKESADYMGEAMAGLRDGKLKGRAFFLYGQVLERLERYGEAFFAYDKVASQFPDYEYIYWSRMKKAEVARKEGNLESAISIYTSMSRDDKNVSRLDRINYEISRTYEMMGDIQQAEQRYKEILHDSKTAPSQNVRAKTYYRLGKIYSDQYQNFTTAAAYYDSASTQNANTQFLEDKFDAGELASAYGSYSELKSEINRVDSLLWLSSLSSSDLDSVVNTLRDKRREALNRRLQNRESATGRLANVGNRPSDNLTGDTSLYGFLNYKNPRLKRESINNFQALWGSRPLVDNWRRIEVVRSTGLADVEREEDRQINRPQILSEDIDSRLNIDLSEIPATSTEKEEYRQRLIGAKYRLGNLFLLTMNMPDSASTYFLDIIRNYPESELVPQSMYSLFEINSENGNDQQFRYWGNRILREYPETRYADKVDVRLNGMAESEQQRENGSENLLAQLQRIENASDTLSIYKAEQFRRLALANSSSDMAPYIHYRSIRSYVQLAKNNTERERYRQFLNVATEPDSVAGDSLVAQLYPFYGTYWDSVRNTISEYDSLFADKPLGEDVQTLRKYLNSELRTEAPPIQFTAKTKTEAEPVETVTQEKKALRTCRDLGTNLEIVGGMTNFLSRIDYPRELCDKVEAGEISYRIVVSEDGKVDSSTPLTTELPPALKKAFDNAINSFLYFDPILINGKPEAVSCSISFPIKKQAQHENRTVAQTQKQPSKQFLRACEDLDSQFDVVGGMKNFLSTVNYPEGVNRRTLSGEITFEIYIEANGKVRVVKMLSSQAPGRIDQAFQNAIDNRLYFDPYTLNDRIKNQSCSISFPVGGGY</sequence>
<reference evidence="3 4" key="1">
    <citation type="submission" date="2020-02" db="EMBL/GenBank/DDBJ databases">
        <title>Balneolaceae bacterium YR4-1, complete genome.</title>
        <authorList>
            <person name="Li Y."/>
            <person name="Wu S."/>
        </authorList>
    </citation>
    <scope>NUCLEOTIDE SEQUENCE [LARGE SCALE GENOMIC DNA]</scope>
    <source>
        <strain evidence="3 4">YR4-1</strain>
    </source>
</reference>
<evidence type="ECO:0000313" key="3">
    <source>
        <dbReference type="EMBL" id="NGP77004.1"/>
    </source>
</evidence>
<protein>
    <submittedName>
        <fullName evidence="3">Tetratricopeptide repeat protein</fullName>
    </submittedName>
</protein>
<organism evidence="3 4">
    <name type="scientific">Halalkalibaculum roseum</name>
    <dbReference type="NCBI Taxonomy" id="2709311"/>
    <lineage>
        <taxon>Bacteria</taxon>
        <taxon>Pseudomonadati</taxon>
        <taxon>Balneolota</taxon>
        <taxon>Balneolia</taxon>
        <taxon>Balneolales</taxon>
        <taxon>Balneolaceae</taxon>
        <taxon>Halalkalibaculum</taxon>
    </lineage>
</organism>
<dbReference type="SMART" id="SM00028">
    <property type="entry name" value="TPR"/>
    <property type="match status" value="3"/>
</dbReference>
<dbReference type="Pfam" id="PF13174">
    <property type="entry name" value="TPR_6"/>
    <property type="match status" value="1"/>
</dbReference>
<dbReference type="SUPFAM" id="SSF48452">
    <property type="entry name" value="TPR-like"/>
    <property type="match status" value="2"/>
</dbReference>
<dbReference type="RefSeq" id="WP_165141952.1">
    <property type="nucleotide sequence ID" value="NZ_JAALLT010000003.1"/>
</dbReference>
<dbReference type="GO" id="GO:0055085">
    <property type="term" value="P:transmembrane transport"/>
    <property type="evidence" value="ECO:0007669"/>
    <property type="project" value="InterPro"/>
</dbReference>
<proteinExistence type="predicted"/>
<evidence type="ECO:0000259" key="2">
    <source>
        <dbReference type="PROSITE" id="PS52015"/>
    </source>
</evidence>
<evidence type="ECO:0000313" key="4">
    <source>
        <dbReference type="Proteomes" id="UP000473278"/>
    </source>
</evidence>